<protein>
    <submittedName>
        <fullName evidence="7">Uncharacterized protein</fullName>
    </submittedName>
</protein>
<evidence type="ECO:0000256" key="6">
    <source>
        <dbReference type="SAM" id="Phobius"/>
    </source>
</evidence>
<dbReference type="GO" id="GO:0022857">
    <property type="term" value="F:transmembrane transporter activity"/>
    <property type="evidence" value="ECO:0007669"/>
    <property type="project" value="InterPro"/>
</dbReference>
<dbReference type="Gene3D" id="1.20.1250.20">
    <property type="entry name" value="MFS general substrate transporter like domains"/>
    <property type="match status" value="1"/>
</dbReference>
<dbReference type="InterPro" id="IPR000109">
    <property type="entry name" value="POT_fam"/>
</dbReference>
<comment type="caution">
    <text evidence="7">The sequence shown here is derived from an EMBL/GenBank/DDBJ whole genome shotgun (WGS) entry which is preliminary data.</text>
</comment>
<feature type="transmembrane region" description="Helical" evidence="6">
    <location>
        <begin position="142"/>
        <end position="159"/>
    </location>
</feature>
<keyword evidence="4 6" id="KW-1133">Transmembrane helix</keyword>
<comment type="similarity">
    <text evidence="2">Belongs to the major facilitator superfamily. Proton-dependent oligopeptide transporter (POT/PTR) (TC 2.A.17) family.</text>
</comment>
<accession>A0AAW1M0L3</accession>
<organism evidence="7 8">
    <name type="scientific">Saponaria officinalis</name>
    <name type="common">Common soapwort</name>
    <name type="synonym">Lychnis saponaria</name>
    <dbReference type="NCBI Taxonomy" id="3572"/>
    <lineage>
        <taxon>Eukaryota</taxon>
        <taxon>Viridiplantae</taxon>
        <taxon>Streptophyta</taxon>
        <taxon>Embryophyta</taxon>
        <taxon>Tracheophyta</taxon>
        <taxon>Spermatophyta</taxon>
        <taxon>Magnoliopsida</taxon>
        <taxon>eudicotyledons</taxon>
        <taxon>Gunneridae</taxon>
        <taxon>Pentapetalae</taxon>
        <taxon>Caryophyllales</taxon>
        <taxon>Caryophyllaceae</taxon>
        <taxon>Caryophylleae</taxon>
        <taxon>Saponaria</taxon>
    </lineage>
</organism>
<dbReference type="PANTHER" id="PTHR11654">
    <property type="entry name" value="OLIGOPEPTIDE TRANSPORTER-RELATED"/>
    <property type="match status" value="1"/>
</dbReference>
<dbReference type="EMBL" id="JBDFQZ010000003">
    <property type="protein sequence ID" value="KAK9742128.1"/>
    <property type="molecule type" value="Genomic_DNA"/>
</dbReference>
<feature type="transmembrane region" description="Helical" evidence="6">
    <location>
        <begin position="534"/>
        <end position="552"/>
    </location>
</feature>
<evidence type="ECO:0000256" key="2">
    <source>
        <dbReference type="ARBA" id="ARBA00005982"/>
    </source>
</evidence>
<feature type="transmembrane region" description="Helical" evidence="6">
    <location>
        <begin position="491"/>
        <end position="514"/>
    </location>
</feature>
<dbReference type="GO" id="GO:0016020">
    <property type="term" value="C:membrane"/>
    <property type="evidence" value="ECO:0007669"/>
    <property type="project" value="UniProtKB-SubCell"/>
</dbReference>
<evidence type="ECO:0000313" key="7">
    <source>
        <dbReference type="EMBL" id="KAK9742128.1"/>
    </source>
</evidence>
<evidence type="ECO:0000256" key="4">
    <source>
        <dbReference type="ARBA" id="ARBA00022989"/>
    </source>
</evidence>
<dbReference type="Proteomes" id="UP001443914">
    <property type="component" value="Unassembled WGS sequence"/>
</dbReference>
<reference evidence="7" key="1">
    <citation type="submission" date="2024-03" db="EMBL/GenBank/DDBJ databases">
        <title>WGS assembly of Saponaria officinalis var. Norfolk2.</title>
        <authorList>
            <person name="Jenkins J."/>
            <person name="Shu S."/>
            <person name="Grimwood J."/>
            <person name="Barry K."/>
            <person name="Goodstein D."/>
            <person name="Schmutz J."/>
            <person name="Leebens-Mack J."/>
            <person name="Osbourn A."/>
        </authorList>
    </citation>
    <scope>NUCLEOTIDE SEQUENCE [LARGE SCALE GENOMIC DNA]</scope>
    <source>
        <strain evidence="7">JIC</strain>
    </source>
</reference>
<feature type="transmembrane region" description="Helical" evidence="6">
    <location>
        <begin position="195"/>
        <end position="214"/>
    </location>
</feature>
<feature type="transmembrane region" description="Helical" evidence="6">
    <location>
        <begin position="96"/>
        <end position="121"/>
    </location>
</feature>
<dbReference type="AlphaFoldDB" id="A0AAW1M0L3"/>
<dbReference type="SUPFAM" id="SSF103473">
    <property type="entry name" value="MFS general substrate transporter"/>
    <property type="match status" value="1"/>
</dbReference>
<evidence type="ECO:0000313" key="8">
    <source>
        <dbReference type="Proteomes" id="UP001443914"/>
    </source>
</evidence>
<dbReference type="InterPro" id="IPR036259">
    <property type="entry name" value="MFS_trans_sf"/>
</dbReference>
<keyword evidence="8" id="KW-1185">Reference proteome</keyword>
<comment type="subcellular location">
    <subcellularLocation>
        <location evidence="1">Membrane</location>
        <topology evidence="1">Multi-pass membrane protein</topology>
    </subcellularLocation>
</comment>
<proteinExistence type="inferred from homology"/>
<evidence type="ECO:0000256" key="3">
    <source>
        <dbReference type="ARBA" id="ARBA00022692"/>
    </source>
</evidence>
<dbReference type="Pfam" id="PF00854">
    <property type="entry name" value="PTR2"/>
    <property type="match status" value="1"/>
</dbReference>
<gene>
    <name evidence="7" type="ORF">RND81_03G150200</name>
</gene>
<feature type="transmembrane region" description="Helical" evidence="6">
    <location>
        <begin position="70"/>
        <end position="90"/>
    </location>
</feature>
<keyword evidence="3 6" id="KW-0812">Transmembrane</keyword>
<keyword evidence="5 6" id="KW-0472">Membrane</keyword>
<feature type="transmembrane region" description="Helical" evidence="6">
    <location>
        <begin position="416"/>
        <end position="438"/>
    </location>
</feature>
<sequence length="574" mass="63792">MANNEDIEQEEAMKESLLKQPSNKSLGGLRTLPFILANEGFEKAAYYGLQPSMILYLLSVYGLDMASGSNIIFLWCAATNFTPILGAFLADAYAGRFLMIGFGSVSALLGMMLIWTTTIIPTIRPHYEQISMKSTYSTPFQLIYLCIALALMSIGAGGIRSSSMAFGADQLSNIRDVKSTHPNKGSQALERFVNWYYFCSTASTVIGLTCIVYIQDRFGWQIGFAIPVTLMMVSVVSFFAASSFYVRVKPVASVLTRLAQVVVASWRNRCYKPSVDTIYHVGKGSVVDVPSEKLRFLNKACIVKNHQQDLTEDGMAIDPWRLCTLDQVEDLKTIINIIPLWSTSILLGVDNTSVASFVVVHAKSMDRHIISKTFEIPSASFGTFALTSVLVWIVLYDRLFIPLASKLMGKPVSISAITRMGIGLLLSVICMLVAGLVQSYRRENLDVPMSAMWLVPQVCLIGLAEGITSIAQMEFFYSEFPQSMSSISSNLFGLGMSISSLVASFIVSIINYVTKNDGKESWVSSDPNKGHYDYFYWVLACLSLLNYIYFLVCSRSFREKKRSLNNKIEEKNLE</sequence>
<feature type="transmembrane region" description="Helical" evidence="6">
    <location>
        <begin position="226"/>
        <end position="246"/>
    </location>
</feature>
<feature type="transmembrane region" description="Helical" evidence="6">
    <location>
        <begin position="376"/>
        <end position="395"/>
    </location>
</feature>
<name>A0AAW1M0L3_SAPOF</name>
<evidence type="ECO:0000256" key="5">
    <source>
        <dbReference type="ARBA" id="ARBA00023136"/>
    </source>
</evidence>
<feature type="transmembrane region" description="Helical" evidence="6">
    <location>
        <begin position="44"/>
        <end position="63"/>
    </location>
</feature>
<evidence type="ECO:0000256" key="1">
    <source>
        <dbReference type="ARBA" id="ARBA00004141"/>
    </source>
</evidence>